<keyword evidence="1" id="KW-0472">Membrane</keyword>
<proteinExistence type="predicted"/>
<evidence type="ECO:0000256" key="1">
    <source>
        <dbReference type="SAM" id="Phobius"/>
    </source>
</evidence>
<dbReference type="Pfam" id="PF06961">
    <property type="entry name" value="DUF1294"/>
    <property type="match status" value="1"/>
</dbReference>
<accession>A0A841PYJ5</accession>
<name>A0A841PYJ5_9BACI</name>
<feature type="transmembrane region" description="Helical" evidence="1">
    <location>
        <begin position="69"/>
        <end position="85"/>
    </location>
</feature>
<sequence>MSEWLLSYLIAINIVGFLSMGIDKQKAKRKRWRISEGTLMLYALLGGSVGSLAGMYLFHHKTNKTKFNLGIPFLFILQLALYFFIRNLS</sequence>
<protein>
    <recommendedName>
        <fullName evidence="4">DUF1294 domain-containing protein</fullName>
    </recommendedName>
</protein>
<dbReference type="PIRSF" id="PIRSF002599">
    <property type="entry name" value="Cold_shock_A"/>
    <property type="match status" value="1"/>
</dbReference>
<feature type="transmembrane region" description="Helical" evidence="1">
    <location>
        <begin position="6"/>
        <end position="22"/>
    </location>
</feature>
<dbReference type="RefSeq" id="WP_174494390.1">
    <property type="nucleotide sequence ID" value="NZ_CADDWK010000001.1"/>
</dbReference>
<evidence type="ECO:0008006" key="4">
    <source>
        <dbReference type="Google" id="ProtNLM"/>
    </source>
</evidence>
<keyword evidence="1" id="KW-0812">Transmembrane</keyword>
<evidence type="ECO:0000313" key="2">
    <source>
        <dbReference type="EMBL" id="MBB6452061.1"/>
    </source>
</evidence>
<dbReference type="AlphaFoldDB" id="A0A841PYJ5"/>
<dbReference type="GO" id="GO:0003676">
    <property type="term" value="F:nucleic acid binding"/>
    <property type="evidence" value="ECO:0007669"/>
    <property type="project" value="InterPro"/>
</dbReference>
<dbReference type="Proteomes" id="UP000581688">
    <property type="component" value="Unassembled WGS sequence"/>
</dbReference>
<feature type="transmembrane region" description="Helical" evidence="1">
    <location>
        <begin position="34"/>
        <end position="57"/>
    </location>
</feature>
<evidence type="ECO:0000313" key="3">
    <source>
        <dbReference type="Proteomes" id="UP000581688"/>
    </source>
</evidence>
<dbReference type="InterPro" id="IPR012156">
    <property type="entry name" value="Cold_shock_CspA"/>
</dbReference>
<dbReference type="InterPro" id="IPR010718">
    <property type="entry name" value="DUF1294"/>
</dbReference>
<organism evidence="2 3">
    <name type="scientific">Salirhabdus euzebyi</name>
    <dbReference type="NCBI Taxonomy" id="394506"/>
    <lineage>
        <taxon>Bacteria</taxon>
        <taxon>Bacillati</taxon>
        <taxon>Bacillota</taxon>
        <taxon>Bacilli</taxon>
        <taxon>Bacillales</taxon>
        <taxon>Bacillaceae</taxon>
        <taxon>Salirhabdus</taxon>
    </lineage>
</organism>
<gene>
    <name evidence="2" type="ORF">HNQ94_000482</name>
</gene>
<keyword evidence="1" id="KW-1133">Transmembrane helix</keyword>
<comment type="caution">
    <text evidence="2">The sequence shown here is derived from an EMBL/GenBank/DDBJ whole genome shotgun (WGS) entry which is preliminary data.</text>
</comment>
<keyword evidence="3" id="KW-1185">Reference proteome</keyword>
<reference evidence="2 3" key="1">
    <citation type="submission" date="2020-08" db="EMBL/GenBank/DDBJ databases">
        <title>Genomic Encyclopedia of Type Strains, Phase IV (KMG-IV): sequencing the most valuable type-strain genomes for metagenomic binning, comparative biology and taxonomic classification.</title>
        <authorList>
            <person name="Goeker M."/>
        </authorList>
    </citation>
    <scope>NUCLEOTIDE SEQUENCE [LARGE SCALE GENOMIC DNA]</scope>
    <source>
        <strain evidence="2 3">DSM 19612</strain>
    </source>
</reference>
<dbReference type="EMBL" id="JACHGH010000001">
    <property type="protein sequence ID" value="MBB6452061.1"/>
    <property type="molecule type" value="Genomic_DNA"/>
</dbReference>